<comment type="subcellular location">
    <subcellularLocation>
        <location evidence="5">Cell inner membrane</location>
        <topology evidence="5">Multi-pass membrane protein</topology>
    </subcellularLocation>
    <subcellularLocation>
        <location evidence="1">Membrane</location>
        <topology evidence="1">Multi-pass membrane protein</topology>
    </subcellularLocation>
</comment>
<dbReference type="PANTHER" id="PTHR43229:SF2">
    <property type="entry name" value="NODULATION PROTEIN J"/>
    <property type="match status" value="1"/>
</dbReference>
<dbReference type="NCBIfam" id="TIGR03861">
    <property type="entry name" value="phenyl_ABC_PedC"/>
    <property type="match status" value="1"/>
</dbReference>
<keyword evidence="3 5" id="KW-1133">Transmembrane helix</keyword>
<dbReference type="Proteomes" id="UP001156140">
    <property type="component" value="Unassembled WGS sequence"/>
</dbReference>
<dbReference type="AlphaFoldDB" id="A0AA41UCF8"/>
<protein>
    <recommendedName>
        <fullName evidence="5">Transport permease protein</fullName>
    </recommendedName>
</protein>
<feature type="transmembrane region" description="Helical" evidence="5">
    <location>
        <begin position="117"/>
        <end position="142"/>
    </location>
</feature>
<evidence type="ECO:0000256" key="1">
    <source>
        <dbReference type="ARBA" id="ARBA00004141"/>
    </source>
</evidence>
<evidence type="ECO:0000256" key="5">
    <source>
        <dbReference type="RuleBase" id="RU361157"/>
    </source>
</evidence>
<name>A0AA41UCF8_9HYPH</name>
<feature type="transmembrane region" description="Helical" evidence="5">
    <location>
        <begin position="182"/>
        <end position="201"/>
    </location>
</feature>
<gene>
    <name evidence="7" type="ORF">ML536_15335</name>
</gene>
<dbReference type="PRINTS" id="PR00164">
    <property type="entry name" value="ABC2TRNSPORT"/>
</dbReference>
<dbReference type="PROSITE" id="PS51012">
    <property type="entry name" value="ABC_TM2"/>
    <property type="match status" value="1"/>
</dbReference>
<evidence type="ECO:0000256" key="3">
    <source>
        <dbReference type="ARBA" id="ARBA00022989"/>
    </source>
</evidence>
<keyword evidence="4 5" id="KW-0472">Membrane</keyword>
<dbReference type="InterPro" id="IPR013525">
    <property type="entry name" value="ABC2_TM"/>
</dbReference>
<feature type="transmembrane region" description="Helical" evidence="5">
    <location>
        <begin position="240"/>
        <end position="261"/>
    </location>
</feature>
<evidence type="ECO:0000313" key="7">
    <source>
        <dbReference type="EMBL" id="MCI0128202.1"/>
    </source>
</evidence>
<dbReference type="RefSeq" id="WP_035031219.1">
    <property type="nucleotide sequence ID" value="NZ_CP068983.1"/>
</dbReference>
<evidence type="ECO:0000256" key="2">
    <source>
        <dbReference type="ARBA" id="ARBA00022692"/>
    </source>
</evidence>
<accession>A0AA41UCF8</accession>
<dbReference type="GO" id="GO:0043190">
    <property type="term" value="C:ATP-binding cassette (ABC) transporter complex"/>
    <property type="evidence" value="ECO:0007669"/>
    <property type="project" value="InterPro"/>
</dbReference>
<evidence type="ECO:0000259" key="6">
    <source>
        <dbReference type="PROSITE" id="PS51012"/>
    </source>
</evidence>
<dbReference type="GO" id="GO:0140359">
    <property type="term" value="F:ABC-type transporter activity"/>
    <property type="evidence" value="ECO:0007669"/>
    <property type="project" value="InterPro"/>
</dbReference>
<feature type="transmembrane region" description="Helical" evidence="5">
    <location>
        <begin position="154"/>
        <end position="175"/>
    </location>
</feature>
<keyword evidence="5" id="KW-1003">Cell membrane</keyword>
<feature type="transmembrane region" description="Helical" evidence="5">
    <location>
        <begin position="42"/>
        <end position="61"/>
    </location>
</feature>
<comment type="caution">
    <text evidence="7">The sequence shown here is derived from an EMBL/GenBank/DDBJ whole genome shotgun (WGS) entry which is preliminary data.</text>
</comment>
<keyword evidence="2 5" id="KW-0812">Transmembrane</keyword>
<dbReference type="InterPro" id="IPR022403">
    <property type="entry name" value="Alc_ABC_transptr_permease"/>
</dbReference>
<evidence type="ECO:0000313" key="8">
    <source>
        <dbReference type="Proteomes" id="UP001156140"/>
    </source>
</evidence>
<evidence type="ECO:0000256" key="4">
    <source>
        <dbReference type="ARBA" id="ARBA00023136"/>
    </source>
</evidence>
<keyword evidence="8" id="KW-1185">Reference proteome</keyword>
<proteinExistence type="inferred from homology"/>
<feature type="domain" description="ABC transmembrane type-2" evidence="6">
    <location>
        <begin position="32"/>
        <end position="264"/>
    </location>
</feature>
<reference evidence="7" key="1">
    <citation type="submission" date="2022-03" db="EMBL/GenBank/DDBJ databases">
        <title>The complete genome sequence of a Methyloterrigena soli.</title>
        <authorList>
            <person name="Zi Z."/>
        </authorList>
    </citation>
    <scope>NUCLEOTIDE SEQUENCE</scope>
    <source>
        <strain evidence="7">M48</strain>
    </source>
</reference>
<dbReference type="InterPro" id="IPR000412">
    <property type="entry name" value="ABC_2_transport"/>
</dbReference>
<feature type="transmembrane region" description="Helical" evidence="5">
    <location>
        <begin position="73"/>
        <end position="96"/>
    </location>
</feature>
<sequence>MSVAAATGPYRLWLGLYAITWREIAKFLRQTERLLSALIRPALWLLVFATGLHDLLGVSIIEPYETYTPYQEYIIPGLIGIVILFQCMQSALSMVYDREAGVMRVMLVSPLPRSYLLFAKIAGATILSMLQVFAFLAVARIFGYWLPGWGSLTIIPSIILTGLMLGSIGLLVSVYTPQIENFSGMMNFVVFPMFFLSSALYPLWKLREAGADLVYWLSMINPFTHAVEIIRYAGYGKMNWISLAVVVGCTLVAFVLAARGYNPQAGAIRRVKRD</sequence>
<dbReference type="InterPro" id="IPR051784">
    <property type="entry name" value="Nod_factor_ABC_transporter"/>
</dbReference>
<dbReference type="InterPro" id="IPR047817">
    <property type="entry name" value="ABC2_TM_bact-type"/>
</dbReference>
<dbReference type="EMBL" id="JALAZD010000001">
    <property type="protein sequence ID" value="MCI0128202.1"/>
    <property type="molecule type" value="Genomic_DNA"/>
</dbReference>
<dbReference type="PANTHER" id="PTHR43229">
    <property type="entry name" value="NODULATION PROTEIN J"/>
    <property type="match status" value="1"/>
</dbReference>
<dbReference type="PIRSF" id="PIRSF006648">
    <property type="entry name" value="DrrB"/>
    <property type="match status" value="1"/>
</dbReference>
<dbReference type="Pfam" id="PF01061">
    <property type="entry name" value="ABC2_membrane"/>
    <property type="match status" value="1"/>
</dbReference>
<comment type="similarity">
    <text evidence="5">Belongs to the ABC-2 integral membrane protein family.</text>
</comment>
<organism evidence="7 8">
    <name type="scientific">Paradevosia shaoguanensis</name>
    <dbReference type="NCBI Taxonomy" id="1335043"/>
    <lineage>
        <taxon>Bacteria</taxon>
        <taxon>Pseudomonadati</taxon>
        <taxon>Pseudomonadota</taxon>
        <taxon>Alphaproteobacteria</taxon>
        <taxon>Hyphomicrobiales</taxon>
        <taxon>Devosiaceae</taxon>
        <taxon>Paradevosia</taxon>
    </lineage>
</organism>
<keyword evidence="5" id="KW-0813">Transport</keyword>